<dbReference type="AlphaFoldDB" id="A0AAJ0G9N6"/>
<dbReference type="Proteomes" id="UP001271007">
    <property type="component" value="Unassembled WGS sequence"/>
</dbReference>
<proteinExistence type="predicted"/>
<comment type="caution">
    <text evidence="2">The sequence shown here is derived from an EMBL/GenBank/DDBJ whole genome shotgun (WGS) entry which is preliminary data.</text>
</comment>
<evidence type="ECO:0000256" key="1">
    <source>
        <dbReference type="SAM" id="MobiDB-lite"/>
    </source>
</evidence>
<feature type="compositionally biased region" description="Polar residues" evidence="1">
    <location>
        <begin position="1"/>
        <end position="18"/>
    </location>
</feature>
<accession>A0AAJ0G9N6</accession>
<keyword evidence="3" id="KW-1185">Reference proteome</keyword>
<gene>
    <name evidence="2" type="ORF">LTR09_009164</name>
</gene>
<sequence length="167" mass="18521">MTTTAIPKDFSTYTIQPRRSTETDRRHLLAPSIVASSAASTVGGTLTPRPYSPSATPRAGSPAPTTRRDTLANPATQPYRGFPSEAHYLAALNAWAEEKKYIHYDRSLVGFYGAKTTEDYLNQPKVDLGMNLGLREKWRARKGRRKESKAVPLDDGEVREGRRNTVA</sequence>
<reference evidence="2" key="1">
    <citation type="submission" date="2023-04" db="EMBL/GenBank/DDBJ databases">
        <title>Black Yeasts Isolated from many extreme environments.</title>
        <authorList>
            <person name="Coleine C."/>
            <person name="Stajich J.E."/>
            <person name="Selbmann L."/>
        </authorList>
    </citation>
    <scope>NUCLEOTIDE SEQUENCE</scope>
    <source>
        <strain evidence="2">CCFEE 5312</strain>
    </source>
</reference>
<feature type="compositionally biased region" description="Basic and acidic residues" evidence="1">
    <location>
        <begin position="156"/>
        <end position="167"/>
    </location>
</feature>
<name>A0AAJ0G9N6_9PEZI</name>
<feature type="region of interest" description="Disordered" evidence="1">
    <location>
        <begin position="38"/>
        <end position="80"/>
    </location>
</feature>
<dbReference type="EMBL" id="JAWDJX010000039">
    <property type="protein sequence ID" value="KAK3049497.1"/>
    <property type="molecule type" value="Genomic_DNA"/>
</dbReference>
<protein>
    <submittedName>
        <fullName evidence="2">Uncharacterized protein</fullName>
    </submittedName>
</protein>
<feature type="region of interest" description="Disordered" evidence="1">
    <location>
        <begin position="140"/>
        <end position="167"/>
    </location>
</feature>
<evidence type="ECO:0000313" key="2">
    <source>
        <dbReference type="EMBL" id="KAK3049497.1"/>
    </source>
</evidence>
<feature type="region of interest" description="Disordered" evidence="1">
    <location>
        <begin position="1"/>
        <end position="26"/>
    </location>
</feature>
<organism evidence="2 3">
    <name type="scientific">Extremus antarcticus</name>
    <dbReference type="NCBI Taxonomy" id="702011"/>
    <lineage>
        <taxon>Eukaryota</taxon>
        <taxon>Fungi</taxon>
        <taxon>Dikarya</taxon>
        <taxon>Ascomycota</taxon>
        <taxon>Pezizomycotina</taxon>
        <taxon>Dothideomycetes</taxon>
        <taxon>Dothideomycetidae</taxon>
        <taxon>Mycosphaerellales</taxon>
        <taxon>Extremaceae</taxon>
        <taxon>Extremus</taxon>
    </lineage>
</organism>
<evidence type="ECO:0000313" key="3">
    <source>
        <dbReference type="Proteomes" id="UP001271007"/>
    </source>
</evidence>